<sequence>MADHHDASPRKRKRAPIEELQSKKPKLNLPPRPPRTRFPLTRDALRELNRRNKEAARSAPDSKPKRPGSPVPRPGAAADLPACSTSDLERFSRHGGPDLSDLRGCHVPAVIPPMSSSVSTLRRRVRGSGRSRSRATTDSATGTTPTSTSSARCGPYDHAFQAHLFNFDVYLHPQRVRQRLPAPHNLDEIRRALAQGPRRSLSPSRSLHTEFEEFELAHACATNERMVTEHVIPKIQGKIGDIRCMGMEVPFNNLDHLTDGSIAYAKPDYYYGALLEQLDERVRTELAGSIIPSTQLEQPILPNFFLEVKGPVGSEVIVQRQACYNGTLGARGMQHLISYGAPELVYDNKAYTLTCTYQTGTLKMYTVHVIPPAKPGGRSRYVTTLVTGYSLEGGPDMYRAALTAYRNGRDWAERQRNEAIEHANMKAQVALAGGGTEVGAPAPPGDDDGTPGPTPPGSSNAASNPSPNVDNAVSSASPPNVDNTISVPPPSDNDTETSSPPPPVGGDNGTCSSATNEASGLRPRRERARVSQQDNTPTTRVTRGSKSRIASFPANQSDSSVNNSVSPRPPPASKVNKRRRKGSLRRSRR</sequence>
<reference evidence="2 3" key="1">
    <citation type="submission" date="2023-09" db="EMBL/GenBank/DDBJ databases">
        <title>Multi-omics analysis of a traditional fermented food reveals byproduct-associated fungal strains for waste-to-food upcycling.</title>
        <authorList>
            <consortium name="Lawrence Berkeley National Laboratory"/>
            <person name="Rekdal V.M."/>
            <person name="Villalobos-Escobedo J.M."/>
            <person name="Rodriguez-Valeron N."/>
            <person name="Garcia M.O."/>
            <person name="Vasquez D.P."/>
            <person name="Damayanti I."/>
            <person name="Sorensen P.M."/>
            <person name="Baidoo E.E."/>
            <person name="De Carvalho A.C."/>
            <person name="Riley R."/>
            <person name="Lipzen A."/>
            <person name="He G."/>
            <person name="Yan M."/>
            <person name="Haridas S."/>
            <person name="Daum C."/>
            <person name="Yoshinaga Y."/>
            <person name="Ng V."/>
            <person name="Grigoriev I.V."/>
            <person name="Munk R."/>
            <person name="Nuraida L."/>
            <person name="Wijaya C.H."/>
            <person name="Morales P.-C."/>
            <person name="Keasling J.D."/>
        </authorList>
    </citation>
    <scope>NUCLEOTIDE SEQUENCE [LARGE SCALE GENOMIC DNA]</scope>
    <source>
        <strain evidence="2 3">FGSC 2613</strain>
    </source>
</reference>
<feature type="compositionally biased region" description="Polar residues" evidence="1">
    <location>
        <begin position="473"/>
        <end position="486"/>
    </location>
</feature>
<feature type="region of interest" description="Disordered" evidence="1">
    <location>
        <begin position="111"/>
        <end position="152"/>
    </location>
</feature>
<comment type="caution">
    <text evidence="2">The sequence shown here is derived from an EMBL/GenBank/DDBJ whole genome shotgun (WGS) entry which is preliminary data.</text>
</comment>
<evidence type="ECO:0000313" key="2">
    <source>
        <dbReference type="EMBL" id="KAL0466465.1"/>
    </source>
</evidence>
<dbReference type="Proteomes" id="UP001451303">
    <property type="component" value="Unassembled WGS sequence"/>
</dbReference>
<feature type="region of interest" description="Disordered" evidence="1">
    <location>
        <begin position="434"/>
        <end position="589"/>
    </location>
</feature>
<feature type="compositionally biased region" description="Basic and acidic residues" evidence="1">
    <location>
        <begin position="43"/>
        <end position="64"/>
    </location>
</feature>
<dbReference type="EMBL" id="JAVLET010000012">
    <property type="protein sequence ID" value="KAL0466465.1"/>
    <property type="molecule type" value="Genomic_DNA"/>
</dbReference>
<feature type="compositionally biased region" description="Polar residues" evidence="1">
    <location>
        <begin position="509"/>
        <end position="518"/>
    </location>
</feature>
<accession>A0ABR3D185</accession>
<name>A0ABR3D185_NEUIN</name>
<evidence type="ECO:0000256" key="1">
    <source>
        <dbReference type="SAM" id="MobiDB-lite"/>
    </source>
</evidence>
<feature type="compositionally biased region" description="Low complexity" evidence="1">
    <location>
        <begin position="457"/>
        <end position="472"/>
    </location>
</feature>
<feature type="compositionally biased region" description="Low complexity" evidence="1">
    <location>
        <begin position="134"/>
        <end position="152"/>
    </location>
</feature>
<gene>
    <name evidence="2" type="ORF">QR685DRAFT_575120</name>
</gene>
<proteinExistence type="predicted"/>
<feature type="compositionally biased region" description="Basic residues" evidence="1">
    <location>
        <begin position="121"/>
        <end position="133"/>
    </location>
</feature>
<organism evidence="2 3">
    <name type="scientific">Neurospora intermedia</name>
    <dbReference type="NCBI Taxonomy" id="5142"/>
    <lineage>
        <taxon>Eukaryota</taxon>
        <taxon>Fungi</taxon>
        <taxon>Dikarya</taxon>
        <taxon>Ascomycota</taxon>
        <taxon>Pezizomycotina</taxon>
        <taxon>Sordariomycetes</taxon>
        <taxon>Sordariomycetidae</taxon>
        <taxon>Sordariales</taxon>
        <taxon>Sordariaceae</taxon>
        <taxon>Neurospora</taxon>
    </lineage>
</organism>
<feature type="compositionally biased region" description="Basic and acidic residues" evidence="1">
    <location>
        <begin position="1"/>
        <end position="22"/>
    </location>
</feature>
<feature type="region of interest" description="Disordered" evidence="1">
    <location>
        <begin position="1"/>
        <end position="81"/>
    </location>
</feature>
<feature type="compositionally biased region" description="Basic residues" evidence="1">
    <location>
        <begin position="575"/>
        <end position="589"/>
    </location>
</feature>
<evidence type="ECO:0000313" key="3">
    <source>
        <dbReference type="Proteomes" id="UP001451303"/>
    </source>
</evidence>
<feature type="compositionally biased region" description="Polar residues" evidence="1">
    <location>
        <begin position="530"/>
        <end position="544"/>
    </location>
</feature>
<protein>
    <submittedName>
        <fullName evidence="2">Uncharacterized protein</fullName>
    </submittedName>
</protein>
<keyword evidence="3" id="KW-1185">Reference proteome</keyword>
<feature type="compositionally biased region" description="Low complexity" evidence="1">
    <location>
        <begin position="557"/>
        <end position="566"/>
    </location>
</feature>